<organism evidence="2 3">
    <name type="scientific">Henriciella mobilis</name>
    <dbReference type="NCBI Taxonomy" id="2305467"/>
    <lineage>
        <taxon>Bacteria</taxon>
        <taxon>Pseudomonadati</taxon>
        <taxon>Pseudomonadota</taxon>
        <taxon>Alphaproteobacteria</taxon>
        <taxon>Hyphomonadales</taxon>
        <taxon>Hyphomonadaceae</taxon>
        <taxon>Henriciella</taxon>
    </lineage>
</organism>
<reference evidence="2 3" key="1">
    <citation type="submission" date="2018-08" db="EMBL/GenBank/DDBJ databases">
        <title>Henriciella mobilis sp. nov., isolated from seawater.</title>
        <authorList>
            <person name="Cheng H."/>
            <person name="Wu Y.-H."/>
            <person name="Xu X.-W."/>
            <person name="Guo L.-L."/>
        </authorList>
    </citation>
    <scope>NUCLEOTIDE SEQUENCE [LARGE SCALE GENOMIC DNA]</scope>
    <source>
        <strain evidence="2 3">JN25</strain>
    </source>
</reference>
<comment type="catalytic activity">
    <reaction evidence="1">
        <text>adenosine(2030) in 23S rRNA + S-adenosyl-L-methionine = N(6)-methyladenosine(2030) in 23S rRNA + S-adenosyl-L-homocysteine + H(+)</text>
        <dbReference type="Rhea" id="RHEA:43736"/>
        <dbReference type="Rhea" id="RHEA-COMP:10668"/>
        <dbReference type="Rhea" id="RHEA-COMP:10669"/>
        <dbReference type="ChEBI" id="CHEBI:15378"/>
        <dbReference type="ChEBI" id="CHEBI:57856"/>
        <dbReference type="ChEBI" id="CHEBI:59789"/>
        <dbReference type="ChEBI" id="CHEBI:74411"/>
        <dbReference type="ChEBI" id="CHEBI:74449"/>
        <dbReference type="EC" id="2.1.1.266"/>
    </reaction>
</comment>
<dbReference type="Gene3D" id="3.40.50.150">
    <property type="entry name" value="Vaccinia Virus protein VP39"/>
    <property type="match status" value="1"/>
</dbReference>
<feature type="binding site" evidence="1">
    <location>
        <position position="107"/>
    </location>
    <ligand>
        <name>S-adenosyl-L-methionine</name>
        <dbReference type="ChEBI" id="CHEBI:59789"/>
    </ligand>
</feature>
<dbReference type="GO" id="GO:0005829">
    <property type="term" value="C:cytosol"/>
    <property type="evidence" value="ECO:0007669"/>
    <property type="project" value="TreeGrafter"/>
</dbReference>
<feature type="binding site" evidence="1">
    <location>
        <position position="53"/>
    </location>
    <ligand>
        <name>S-adenosyl-L-methionine</name>
        <dbReference type="ChEBI" id="CHEBI:59789"/>
    </ligand>
</feature>
<feature type="site" description="Interaction with substrate rRNA" evidence="1">
    <location>
        <position position="15"/>
    </location>
</feature>
<dbReference type="InterPro" id="IPR029063">
    <property type="entry name" value="SAM-dependent_MTases_sf"/>
</dbReference>
<dbReference type="SUPFAM" id="SSF53335">
    <property type="entry name" value="S-adenosyl-L-methionine-dependent methyltransferases"/>
    <property type="match status" value="1"/>
</dbReference>
<comment type="caution">
    <text evidence="2">The sequence shown here is derived from an EMBL/GenBank/DDBJ whole genome shotgun (WGS) entry which is preliminary data.</text>
</comment>
<proteinExistence type="inferred from homology"/>
<keyword evidence="1" id="KW-0698">rRNA processing</keyword>
<keyword evidence="1" id="KW-0949">S-adenosyl-L-methionine</keyword>
<dbReference type="PANTHER" id="PTHR37426:SF1">
    <property type="entry name" value="RIBOSOMAL RNA LARGE SUBUNIT METHYLTRANSFERASE J"/>
    <property type="match status" value="1"/>
</dbReference>
<feature type="binding site" evidence="1">
    <location>
        <position position="125"/>
    </location>
    <ligand>
        <name>S-adenosyl-L-methionine</name>
        <dbReference type="ChEBI" id="CHEBI:59789"/>
    </ligand>
</feature>
<evidence type="ECO:0000313" key="3">
    <source>
        <dbReference type="Proteomes" id="UP000266385"/>
    </source>
</evidence>
<keyword evidence="1 2" id="KW-0808">Transferase</keyword>
<dbReference type="InterPro" id="IPR007473">
    <property type="entry name" value="RlmJ"/>
</dbReference>
<comment type="function">
    <text evidence="1">Specifically methylates the adenine in position 2030 of 23S rRNA.</text>
</comment>
<dbReference type="PANTHER" id="PTHR37426">
    <property type="entry name" value="RIBOSOMAL RNA LARGE SUBUNIT METHYLTRANSFERASE J"/>
    <property type="match status" value="1"/>
</dbReference>
<comment type="subunit">
    <text evidence="1">Monomer.</text>
</comment>
<dbReference type="HAMAP" id="MF_00934">
    <property type="entry name" value="23SrRNA_methyltr_J"/>
    <property type="match status" value="1"/>
</dbReference>
<comment type="similarity">
    <text evidence="1">Belongs to the RlmJ family.</text>
</comment>
<feature type="binding site" evidence="1">
    <location>
        <begin position="150"/>
        <end position="151"/>
    </location>
    <ligand>
        <name>S-adenosyl-L-methionine</name>
        <dbReference type="ChEBI" id="CHEBI:59789"/>
    </ligand>
</feature>
<dbReference type="AlphaFoldDB" id="A0A399REK4"/>
<evidence type="ECO:0000256" key="1">
    <source>
        <dbReference type="HAMAP-Rule" id="MF_00934"/>
    </source>
</evidence>
<dbReference type="Proteomes" id="UP000266385">
    <property type="component" value="Unassembled WGS sequence"/>
</dbReference>
<feature type="active site" description="Proton acceptor" evidence="1">
    <location>
        <position position="171"/>
    </location>
</feature>
<gene>
    <name evidence="1" type="primary">rlmJ</name>
    <name evidence="2" type="ORF">D1223_12515</name>
</gene>
<keyword evidence="3" id="KW-1185">Reference proteome</keyword>
<dbReference type="GO" id="GO:0070475">
    <property type="term" value="P:rRNA base methylation"/>
    <property type="evidence" value="ECO:0007669"/>
    <property type="project" value="UniProtKB-UniRule"/>
</dbReference>
<dbReference type="EMBL" id="QWFX01000013">
    <property type="protein sequence ID" value="RIJ28222.1"/>
    <property type="molecule type" value="Genomic_DNA"/>
</dbReference>
<protein>
    <recommendedName>
        <fullName evidence="1">Ribosomal RNA large subunit methyltransferase J</fullName>
        <ecNumber evidence="1">2.1.1.266</ecNumber>
    </recommendedName>
    <alternativeName>
        <fullName evidence="1">23S rRNA (adenine(2030)-N6)-methyltransferase</fullName>
    </alternativeName>
    <alternativeName>
        <fullName evidence="1">23S rRNA m6A2030 methyltransferase</fullName>
    </alternativeName>
</protein>
<dbReference type="GO" id="GO:0003723">
    <property type="term" value="F:RNA binding"/>
    <property type="evidence" value="ECO:0007669"/>
    <property type="project" value="UniProtKB-UniRule"/>
</dbReference>
<evidence type="ECO:0000313" key="2">
    <source>
        <dbReference type="EMBL" id="RIJ28222.1"/>
    </source>
</evidence>
<dbReference type="EC" id="2.1.1.266" evidence="1"/>
<accession>A0A399REK4</accession>
<feature type="binding site" evidence="1">
    <location>
        <position position="171"/>
    </location>
    <ligand>
        <name>S-adenosyl-L-methionine</name>
        <dbReference type="ChEBI" id="CHEBI:59789"/>
    </ligand>
</feature>
<dbReference type="Pfam" id="PF04378">
    <property type="entry name" value="RsmJ"/>
    <property type="match status" value="1"/>
</dbReference>
<name>A0A399REK4_9PROT</name>
<keyword evidence="1 2" id="KW-0489">Methyltransferase</keyword>
<sequence length="272" mass="30846">MGRSRRLGRTVLLSYQHGFHAGNRADVFKHAVLFSILEIAARADHPWLYIETHSAAGNYDLTSSQSRKTGEADQGVTRLLDMGQAPEPLGPWLDFVRSCTVRNYPGSPALARHCLRDQDRMVFFEKHPAEYEKLSRSLASDKRTRALKEDGYKGALTLQPRSKERLIAFLDPSYETDRDMEALADWIPRALKRWPKAMFLVWMPLFKDERELEFGQFLASLDYGFVAGTHWPPESDKDTALTGSAMIGLRTTPAMARPAYAIGEALDNLWSR</sequence>
<dbReference type="GO" id="GO:0036307">
    <property type="term" value="F:23S rRNA (adenine(2030)-N(6))-methyltransferase activity"/>
    <property type="evidence" value="ECO:0007669"/>
    <property type="project" value="UniProtKB-UniRule"/>
</dbReference>
<keyword evidence="1" id="KW-0694">RNA-binding</keyword>
<feature type="binding site" evidence="1">
    <location>
        <position position="30"/>
    </location>
    <ligand>
        <name>S-adenosyl-L-methionine</name>
        <dbReference type="ChEBI" id="CHEBI:59789"/>
    </ligand>
</feature>